<evidence type="ECO:0000313" key="2">
    <source>
        <dbReference type="Proteomes" id="UP000239872"/>
    </source>
</evidence>
<dbReference type="Proteomes" id="UP000239872">
    <property type="component" value="Unassembled WGS sequence"/>
</dbReference>
<gene>
    <name evidence="1" type="ORF">CJD36_009910</name>
</gene>
<dbReference type="RefSeq" id="WP_105038972.1">
    <property type="nucleotide sequence ID" value="NZ_PPSL01000002.1"/>
</dbReference>
<sequence length="390" mass="43232">MQHNKERLLLLTLVHPDFLPPVYATAQSLRDLNYDITIVTFDSFVPAPVELGENISVETLGKHHNVPLKQRMALRSKFKKHAQQKLAEGGFKAIIAFCPFSFNTGVQIKGGIPLMYYAMETANFTIADLKRSPLTAISAYKTLHSLTEASFVATPSFQRSAWLAGRCGLNFMPETILNTAYITNHVKKADDREVLKAILPDWVFDKKMVLYTGAVNDRLCVKELVEAYDQLNDTTSILIVTGFKDNAYCKSIKDYVAGSKNKESIFLLPYVTREEMLALQGVADIGACLMKEIPGMIASQMLAPNKTGEYLSKGLYVLGVKNFYMNMFEAAGVGSLAATASVPDISAALREAMKAIGRAGYKDRISNYVQEYFCMQKQAAPMADALKKMP</sequence>
<dbReference type="EMBL" id="PPSL01000002">
    <property type="protein sequence ID" value="PQJ12093.1"/>
    <property type="molecule type" value="Genomic_DNA"/>
</dbReference>
<keyword evidence="2" id="KW-1185">Reference proteome</keyword>
<proteinExistence type="predicted"/>
<comment type="caution">
    <text evidence="1">The sequence shown here is derived from an EMBL/GenBank/DDBJ whole genome shotgun (WGS) entry which is preliminary data.</text>
</comment>
<accession>A0A2S7SYR8</accession>
<evidence type="ECO:0008006" key="3">
    <source>
        <dbReference type="Google" id="ProtNLM"/>
    </source>
</evidence>
<protein>
    <recommendedName>
        <fullName evidence="3">Glycosyltransferase</fullName>
    </recommendedName>
</protein>
<name>A0A2S7SYR8_9BACT</name>
<evidence type="ECO:0000313" key="1">
    <source>
        <dbReference type="EMBL" id="PQJ12093.1"/>
    </source>
</evidence>
<dbReference type="Gene3D" id="3.40.50.2000">
    <property type="entry name" value="Glycogen Phosphorylase B"/>
    <property type="match status" value="1"/>
</dbReference>
<organism evidence="1 2">
    <name type="scientific">Flavipsychrobacter stenotrophus</name>
    <dbReference type="NCBI Taxonomy" id="2077091"/>
    <lineage>
        <taxon>Bacteria</taxon>
        <taxon>Pseudomonadati</taxon>
        <taxon>Bacteroidota</taxon>
        <taxon>Chitinophagia</taxon>
        <taxon>Chitinophagales</taxon>
        <taxon>Chitinophagaceae</taxon>
        <taxon>Flavipsychrobacter</taxon>
    </lineage>
</organism>
<dbReference type="SUPFAM" id="SSF53756">
    <property type="entry name" value="UDP-Glycosyltransferase/glycogen phosphorylase"/>
    <property type="match status" value="1"/>
</dbReference>
<dbReference type="AlphaFoldDB" id="A0A2S7SYR8"/>
<reference evidence="1 2" key="1">
    <citation type="submission" date="2018-01" db="EMBL/GenBank/DDBJ databases">
        <title>A novel member of the phylum Bacteroidetes isolated from glacier ice.</title>
        <authorList>
            <person name="Liu Q."/>
            <person name="Xin Y.-H."/>
        </authorList>
    </citation>
    <scope>NUCLEOTIDE SEQUENCE [LARGE SCALE GENOMIC DNA]</scope>
    <source>
        <strain evidence="1 2">RB1R16</strain>
    </source>
</reference>